<comment type="caution">
    <text evidence="1">The sequence shown here is derived from an EMBL/GenBank/DDBJ whole genome shotgun (WGS) entry which is preliminary data.</text>
</comment>
<keyword evidence="2" id="KW-1185">Reference proteome</keyword>
<dbReference type="Gene3D" id="3.60.20.40">
    <property type="match status" value="1"/>
</dbReference>
<dbReference type="InterPro" id="IPR029055">
    <property type="entry name" value="Ntn_hydrolases_N"/>
</dbReference>
<dbReference type="InterPro" id="IPR043137">
    <property type="entry name" value="GGT_ssub_C"/>
</dbReference>
<proteinExistence type="predicted"/>
<dbReference type="EMBL" id="JBHLVX010000046">
    <property type="protein sequence ID" value="MFC0268640.1"/>
    <property type="molecule type" value="Genomic_DNA"/>
</dbReference>
<protein>
    <submittedName>
        <fullName evidence="1">Gamma-glutamyltransferase family protein</fullName>
    </submittedName>
</protein>
<dbReference type="PANTHER" id="PTHR43881">
    <property type="entry name" value="GAMMA-GLUTAMYLTRANSPEPTIDASE (AFU_ORTHOLOGUE AFUA_4G13580)"/>
    <property type="match status" value="1"/>
</dbReference>
<reference evidence="1 2" key="1">
    <citation type="submission" date="2024-09" db="EMBL/GenBank/DDBJ databases">
        <authorList>
            <person name="Sun Q."/>
            <person name="Mori K."/>
        </authorList>
    </citation>
    <scope>NUCLEOTIDE SEQUENCE [LARGE SCALE GENOMIC DNA]</scope>
    <source>
        <strain evidence="1 2">CCM 7415</strain>
    </source>
</reference>
<dbReference type="SUPFAM" id="SSF56235">
    <property type="entry name" value="N-terminal nucleophile aminohydrolases (Ntn hydrolases)"/>
    <property type="match status" value="1"/>
</dbReference>
<dbReference type="Pfam" id="PF01019">
    <property type="entry name" value="G_glu_transpept"/>
    <property type="match status" value="1"/>
</dbReference>
<dbReference type="PRINTS" id="PR01210">
    <property type="entry name" value="GGTRANSPTASE"/>
</dbReference>
<dbReference type="InterPro" id="IPR052896">
    <property type="entry name" value="GGT-like_enzyme"/>
</dbReference>
<evidence type="ECO:0000313" key="2">
    <source>
        <dbReference type="Proteomes" id="UP001589814"/>
    </source>
</evidence>
<name>A0ABV6G4S1_9GAMM</name>
<dbReference type="RefSeq" id="WP_019951067.1">
    <property type="nucleotide sequence ID" value="NZ_JBHLVX010000046.1"/>
</dbReference>
<sequence>MQSMQAPRGGMMVTPHYLASRAGRDVLREGGNAIEAMVAAAAAVAVAYPHMNALGGDGFWLLAEPGRPPRAIEACGRAARRADRHFYAGLDSIPARGPLAALTVGGTVDGWQRALAIAAQWGGRLPLSRLLAPAIEWAERGVAVSRSQAALTAAKFDELREQPGFADHLLIDGAPPSEGALLRQTRLAETLRQLARRGLGDFYRGELGAAMGEDLARLGSPLRGADLADYRARKVSPLSVSLKAGRVWNLPPPTQGVASLMILGILDRLPPAEAEGPAYLHAVVEATKQAFMARDRHVIDPAFMAIDAETLLSAGHLDRMAAAIDSRQPLAWPQPTDAGDTVWLGCIDGEGRAVSFIQSTYWEFGAGIVLPSSGVLWQNRGIGFSLDPQARQALRPGRLPFHTLNPALARLNSGETLVYGTMGGEGQPQTQAAIFSRHALLGQPLAQAVSAPRWLLGRTWGEQSVTLKLESRFDPEWLETLAAMGHEIEKVEAFSDLMGHAGAVARHPDGVLEGAADPRSDGEAAAL</sequence>
<accession>A0ABV6G4S1</accession>
<dbReference type="Proteomes" id="UP001589814">
    <property type="component" value="Unassembled WGS sequence"/>
</dbReference>
<dbReference type="InterPro" id="IPR043138">
    <property type="entry name" value="GGT_lsub"/>
</dbReference>
<evidence type="ECO:0000313" key="1">
    <source>
        <dbReference type="EMBL" id="MFC0268640.1"/>
    </source>
</evidence>
<dbReference type="PANTHER" id="PTHR43881:SF5">
    <property type="entry name" value="GAMMA-GLUTAMYLTRANSPEPTIDASE"/>
    <property type="match status" value="1"/>
</dbReference>
<dbReference type="Gene3D" id="1.10.246.130">
    <property type="match status" value="1"/>
</dbReference>
<organism evidence="1 2">
    <name type="scientific">Kushneria aurantia</name>
    <dbReference type="NCBI Taxonomy" id="504092"/>
    <lineage>
        <taxon>Bacteria</taxon>
        <taxon>Pseudomonadati</taxon>
        <taxon>Pseudomonadota</taxon>
        <taxon>Gammaproteobacteria</taxon>
        <taxon>Oceanospirillales</taxon>
        <taxon>Halomonadaceae</taxon>
        <taxon>Kushneria</taxon>
    </lineage>
</organism>
<gene>
    <name evidence="1" type="ORF">ACFFHW_11720</name>
</gene>